<dbReference type="Pfam" id="PF13469">
    <property type="entry name" value="Sulfotransfer_3"/>
    <property type="match status" value="1"/>
</dbReference>
<sequence length="299" mass="35052">MNNKIFIVGVGRSGTSLLQSMLNAHSEVAFIPETHFLRKYVFTNKIFPGEQEVMTELKQDENLQRVKIDPHQIVNNRNSYLEVYNELLDIYLETKGKKIIGDKDPRNIDFLPHLKNYFPDAKIIHIIRDPRDVVLSRTKADWSKHWPFNLHAYMYNAQIGRGRKIGRNLFGSNYFEICYEDLIMTPEKELKKICELIGIDFETAMLEFSSSAKELVDKSELQWKKETMGPLLSSNKNKWKNEFSDSQIDLIQKVCNYTFSNLPYEKAKVNQSFVKNNIHKMASKIFKILYPLRISFLKK</sequence>
<dbReference type="SUPFAM" id="SSF52540">
    <property type="entry name" value="P-loop containing nucleoside triphosphate hydrolases"/>
    <property type="match status" value="1"/>
</dbReference>
<evidence type="ECO:0000313" key="2">
    <source>
        <dbReference type="EMBL" id="MDR5589341.1"/>
    </source>
</evidence>
<gene>
    <name evidence="2" type="ORF">RE431_01735</name>
</gene>
<dbReference type="PANTHER" id="PTHR12788">
    <property type="entry name" value="PROTEIN-TYROSINE SULFOTRANSFERASE 2"/>
    <property type="match status" value="1"/>
</dbReference>
<reference evidence="3" key="1">
    <citation type="submission" date="2023-07" db="EMBL/GenBank/DDBJ databases">
        <title>Christiangramia sp. SM2212., a novel bacterium of the family Flavobacteriaceae isolated from the sea sediment.</title>
        <authorList>
            <person name="Wang J."/>
            <person name="Zhang X."/>
        </authorList>
    </citation>
    <scope>NUCLEOTIDE SEQUENCE [LARGE SCALE GENOMIC DNA]</scope>
    <source>
        <strain evidence="3">SM2212</strain>
    </source>
</reference>
<organism evidence="2 3">
    <name type="scientific">Christiangramia sediminicola</name>
    <dbReference type="NCBI Taxonomy" id="3073267"/>
    <lineage>
        <taxon>Bacteria</taxon>
        <taxon>Pseudomonadati</taxon>
        <taxon>Bacteroidota</taxon>
        <taxon>Flavobacteriia</taxon>
        <taxon>Flavobacteriales</taxon>
        <taxon>Flavobacteriaceae</taxon>
        <taxon>Christiangramia</taxon>
    </lineage>
</organism>
<comment type="caution">
    <text evidence="2">The sequence shown here is derived from an EMBL/GenBank/DDBJ whole genome shotgun (WGS) entry which is preliminary data.</text>
</comment>
<dbReference type="InterPro" id="IPR027417">
    <property type="entry name" value="P-loop_NTPase"/>
</dbReference>
<accession>A0ABU1ELW0</accession>
<evidence type="ECO:0000256" key="1">
    <source>
        <dbReference type="ARBA" id="ARBA00022679"/>
    </source>
</evidence>
<protein>
    <submittedName>
        <fullName evidence="2">Sulfotransferase</fullName>
        <ecNumber evidence="2">2.8.2.-</ecNumber>
    </submittedName>
</protein>
<dbReference type="Gene3D" id="3.40.50.300">
    <property type="entry name" value="P-loop containing nucleotide triphosphate hydrolases"/>
    <property type="match status" value="1"/>
</dbReference>
<name>A0ABU1ELW0_9FLAO</name>
<keyword evidence="1 2" id="KW-0808">Transferase</keyword>
<dbReference type="PANTHER" id="PTHR12788:SF10">
    <property type="entry name" value="PROTEIN-TYROSINE SULFOTRANSFERASE"/>
    <property type="match status" value="1"/>
</dbReference>
<proteinExistence type="predicted"/>
<dbReference type="Proteomes" id="UP001257234">
    <property type="component" value="Unassembled WGS sequence"/>
</dbReference>
<dbReference type="GO" id="GO:0016740">
    <property type="term" value="F:transferase activity"/>
    <property type="evidence" value="ECO:0007669"/>
    <property type="project" value="UniProtKB-KW"/>
</dbReference>
<dbReference type="EMBL" id="JAVJIU010000001">
    <property type="protein sequence ID" value="MDR5589341.1"/>
    <property type="molecule type" value="Genomic_DNA"/>
</dbReference>
<dbReference type="RefSeq" id="WP_309560232.1">
    <property type="nucleotide sequence ID" value="NZ_JAVJIU010000001.1"/>
</dbReference>
<keyword evidence="3" id="KW-1185">Reference proteome</keyword>
<dbReference type="EC" id="2.8.2.-" evidence="2"/>
<dbReference type="InterPro" id="IPR026634">
    <property type="entry name" value="TPST-like"/>
</dbReference>
<evidence type="ECO:0000313" key="3">
    <source>
        <dbReference type="Proteomes" id="UP001257234"/>
    </source>
</evidence>